<dbReference type="EMBL" id="CP096203">
    <property type="protein sequence ID" value="UPQ76190.1"/>
    <property type="molecule type" value="Genomic_DNA"/>
</dbReference>
<dbReference type="RefSeq" id="WP_248392931.1">
    <property type="nucleotide sequence ID" value="NZ_CP096203.1"/>
</dbReference>
<dbReference type="InterPro" id="IPR050194">
    <property type="entry name" value="Glycosyltransferase_grp1"/>
</dbReference>
<feature type="domain" description="Glycosyltransferase subfamily 4-like N-terminal" evidence="2">
    <location>
        <begin position="23"/>
        <end position="146"/>
    </location>
</feature>
<evidence type="ECO:0000313" key="4">
    <source>
        <dbReference type="Proteomes" id="UP000830552"/>
    </source>
</evidence>
<dbReference type="PANTHER" id="PTHR45947:SF3">
    <property type="entry name" value="SULFOQUINOVOSYL TRANSFERASE SQD2"/>
    <property type="match status" value="1"/>
</dbReference>
<gene>
    <name evidence="3" type="ORF">M0D58_01280</name>
</gene>
<evidence type="ECO:0000259" key="1">
    <source>
        <dbReference type="Pfam" id="PF00534"/>
    </source>
</evidence>
<dbReference type="PANTHER" id="PTHR45947">
    <property type="entry name" value="SULFOQUINOVOSYL TRANSFERASE SQD2"/>
    <property type="match status" value="1"/>
</dbReference>
<protein>
    <submittedName>
        <fullName evidence="3">Glycosyltransferase family 4 protein</fullName>
    </submittedName>
</protein>
<dbReference type="InterPro" id="IPR028098">
    <property type="entry name" value="Glyco_trans_4-like_N"/>
</dbReference>
<keyword evidence="4" id="KW-1185">Reference proteome</keyword>
<reference evidence="3" key="1">
    <citation type="submission" date="2022-04" db="EMBL/GenBank/DDBJ databases">
        <title>Evolutionary, genomic, and biogeographic characterization of Chryseobacterium nepalense represented by a plastic-degrading bacterium AC3.</title>
        <authorList>
            <person name="Yin Z."/>
            <person name="Liu X."/>
            <person name="Wang D."/>
            <person name="Xie Z."/>
        </authorList>
    </citation>
    <scope>NUCLEOTIDE SEQUENCE</scope>
    <source>
        <strain evidence="3">AC3</strain>
    </source>
</reference>
<accession>A0ABY4K5X4</accession>
<dbReference type="Pfam" id="PF00534">
    <property type="entry name" value="Glycos_transf_1"/>
    <property type="match status" value="1"/>
</dbReference>
<evidence type="ECO:0000259" key="2">
    <source>
        <dbReference type="Pfam" id="PF13477"/>
    </source>
</evidence>
<dbReference type="Proteomes" id="UP000830552">
    <property type="component" value="Chromosome"/>
</dbReference>
<dbReference type="Gene3D" id="3.40.50.2000">
    <property type="entry name" value="Glycogen Phosphorylase B"/>
    <property type="match status" value="2"/>
</dbReference>
<evidence type="ECO:0000313" key="3">
    <source>
        <dbReference type="EMBL" id="UPQ76190.1"/>
    </source>
</evidence>
<dbReference type="CDD" id="cd03808">
    <property type="entry name" value="GT4_CapM-like"/>
    <property type="match status" value="1"/>
</dbReference>
<dbReference type="Pfam" id="PF13477">
    <property type="entry name" value="Glyco_trans_4_2"/>
    <property type="match status" value="1"/>
</dbReference>
<proteinExistence type="predicted"/>
<dbReference type="SUPFAM" id="SSF53756">
    <property type="entry name" value="UDP-Glycosyltransferase/glycogen phosphorylase"/>
    <property type="match status" value="1"/>
</dbReference>
<feature type="domain" description="Glycosyl transferase family 1" evidence="1">
    <location>
        <begin position="191"/>
        <end position="361"/>
    </location>
</feature>
<sequence length="392" mass="43946">MKTKLVRITTVPVSLKVLLKGQHKFMSEYFDVTGVSSSGQELYEVKDSEGINVVAIEMSRAITPLSDLKSLWKTYQFLKKQKPQIVHTHTPKAGIIGMLAAKLAKVPLRLHTVAGLPLMEAQGTKRKVLDFVEKLTYTSATKVYPNSKGLYDFILKNNLAQSKKLKVIGNGSSNGIDTRFFSPENINDEQKDQLKKDLNITASDFVFVFVGRLVGDKGINELVQAFSQISKNADRSKSVKLLLIGPLEEHLDPLQPETVQEIKNNPDILDLGFQKDVRPYFAVSDALVFPSYREGFPNVVMQAGAMELPSIVSDINGCNEIIVEGQNGMIIPVKNSDKLKVAMEKILSDTDLYQKLKINSRPMIQSRYEQSVIWNELLKEYKTLLKENNIDV</sequence>
<organism evidence="3 4">
    <name type="scientific">Chryseobacterium nepalense</name>
    <dbReference type="NCBI Taxonomy" id="1854498"/>
    <lineage>
        <taxon>Bacteria</taxon>
        <taxon>Pseudomonadati</taxon>
        <taxon>Bacteroidota</taxon>
        <taxon>Flavobacteriia</taxon>
        <taxon>Flavobacteriales</taxon>
        <taxon>Weeksellaceae</taxon>
        <taxon>Chryseobacterium group</taxon>
        <taxon>Chryseobacterium</taxon>
    </lineage>
</organism>
<name>A0ABY4K5X4_9FLAO</name>
<dbReference type="InterPro" id="IPR001296">
    <property type="entry name" value="Glyco_trans_1"/>
</dbReference>